<evidence type="ECO:0000313" key="10">
    <source>
        <dbReference type="Proteomes" id="UP000254156"/>
    </source>
</evidence>
<dbReference type="SUPFAM" id="SSF52499">
    <property type="entry name" value="Isochorismatase-like hydrolases"/>
    <property type="match status" value="1"/>
</dbReference>
<comment type="pathway">
    <text evidence="5">Cofactor biosynthesis; nicotinate biosynthesis; nicotinate from nicotinamide: step 1/1.</text>
</comment>
<evidence type="ECO:0000256" key="5">
    <source>
        <dbReference type="ARBA" id="ARBA00037900"/>
    </source>
</evidence>
<name>A0A379EBK6_9PORP</name>
<keyword evidence="4" id="KW-0378">Hydrolase</keyword>
<dbReference type="PANTHER" id="PTHR11080">
    <property type="entry name" value="PYRAZINAMIDASE/NICOTINAMIDASE"/>
    <property type="match status" value="1"/>
</dbReference>
<gene>
    <name evidence="9" type="ORF">NCTC11632_01888</name>
</gene>
<dbReference type="Pfam" id="PF00857">
    <property type="entry name" value="Isochorismatase"/>
    <property type="match status" value="1"/>
</dbReference>
<dbReference type="Proteomes" id="UP000254156">
    <property type="component" value="Unassembled WGS sequence"/>
</dbReference>
<evidence type="ECO:0000256" key="4">
    <source>
        <dbReference type="ARBA" id="ARBA00022801"/>
    </source>
</evidence>
<accession>A0A379EBK6</accession>
<evidence type="ECO:0000256" key="2">
    <source>
        <dbReference type="ARBA" id="ARBA00022642"/>
    </source>
</evidence>
<keyword evidence="3" id="KW-0479">Metal-binding</keyword>
<organism evidence="9 10">
    <name type="scientific">Porphyromonas macacae</name>
    <dbReference type="NCBI Taxonomy" id="28115"/>
    <lineage>
        <taxon>Bacteria</taxon>
        <taxon>Pseudomonadati</taxon>
        <taxon>Bacteroidota</taxon>
        <taxon>Bacteroidia</taxon>
        <taxon>Bacteroidales</taxon>
        <taxon>Porphyromonadaceae</taxon>
        <taxon>Porphyromonas</taxon>
    </lineage>
</organism>
<dbReference type="EC" id="3.5.1.19" evidence="6"/>
<dbReference type="PANTHER" id="PTHR11080:SF2">
    <property type="entry name" value="LD05707P"/>
    <property type="match status" value="1"/>
</dbReference>
<dbReference type="InterPro" id="IPR052347">
    <property type="entry name" value="Isochorismatase_Nicotinamidase"/>
</dbReference>
<dbReference type="GO" id="GO:0046872">
    <property type="term" value="F:metal ion binding"/>
    <property type="evidence" value="ECO:0007669"/>
    <property type="project" value="UniProtKB-KW"/>
</dbReference>
<evidence type="ECO:0000256" key="1">
    <source>
        <dbReference type="ARBA" id="ARBA00006336"/>
    </source>
</evidence>
<dbReference type="EMBL" id="UGTF01000002">
    <property type="protein sequence ID" value="SUB89761.1"/>
    <property type="molecule type" value="Genomic_DNA"/>
</dbReference>
<dbReference type="AlphaFoldDB" id="A0A379EBK6"/>
<proteinExistence type="inferred from homology"/>
<dbReference type="InterPro" id="IPR000868">
    <property type="entry name" value="Isochorismatase-like_dom"/>
</dbReference>
<dbReference type="GO" id="GO:0008936">
    <property type="term" value="F:nicotinamidase activity"/>
    <property type="evidence" value="ECO:0007669"/>
    <property type="project" value="UniProtKB-EC"/>
</dbReference>
<evidence type="ECO:0000256" key="7">
    <source>
        <dbReference type="ARBA" id="ARBA00043224"/>
    </source>
</evidence>
<reference evidence="9 10" key="1">
    <citation type="submission" date="2018-06" db="EMBL/GenBank/DDBJ databases">
        <authorList>
            <consortium name="Pathogen Informatics"/>
            <person name="Doyle S."/>
        </authorList>
    </citation>
    <scope>NUCLEOTIDE SEQUENCE [LARGE SCALE GENOMIC DNA]</scope>
    <source>
        <strain evidence="9 10">NCTC11632</strain>
    </source>
</reference>
<protein>
    <recommendedName>
        <fullName evidence="6">nicotinamidase</fullName>
        <ecNumber evidence="6">3.5.1.19</ecNumber>
    </recommendedName>
    <alternativeName>
        <fullName evidence="7">Nicotinamide deamidase</fullName>
    </alternativeName>
</protein>
<evidence type="ECO:0000313" key="9">
    <source>
        <dbReference type="EMBL" id="SUB89761.1"/>
    </source>
</evidence>
<evidence type="ECO:0000256" key="3">
    <source>
        <dbReference type="ARBA" id="ARBA00022723"/>
    </source>
</evidence>
<dbReference type="InterPro" id="IPR036380">
    <property type="entry name" value="Isochorismatase-like_sf"/>
</dbReference>
<sequence length="182" mass="20446">MVIVTNRTIDYIFEIMVLLIIDPQIDFISGSLAVADGMRAMDWLTTYIEQHIPDIEHIVITMDQHPMDHCSFKPFGGMWPPHCIRYSPGASIYPPLFSMLMKVQHKVKSILFMEKATSSEKDAYSAFESSVPDVLSEADRIMVGGIAGDFCVKASVEDLARHGLSDRLFLLNEAIAYINPPH</sequence>
<feature type="domain" description="Isochorismatase-like" evidence="8">
    <location>
        <begin position="17"/>
        <end position="176"/>
    </location>
</feature>
<evidence type="ECO:0000256" key="6">
    <source>
        <dbReference type="ARBA" id="ARBA00039017"/>
    </source>
</evidence>
<dbReference type="Gene3D" id="3.40.50.850">
    <property type="entry name" value="Isochorismatase-like"/>
    <property type="match status" value="1"/>
</dbReference>
<dbReference type="GO" id="GO:0019363">
    <property type="term" value="P:pyridine nucleotide biosynthetic process"/>
    <property type="evidence" value="ECO:0007669"/>
    <property type="project" value="UniProtKB-KW"/>
</dbReference>
<evidence type="ECO:0000259" key="8">
    <source>
        <dbReference type="Pfam" id="PF00857"/>
    </source>
</evidence>
<keyword evidence="2" id="KW-0662">Pyridine nucleotide biosynthesis</keyword>
<comment type="similarity">
    <text evidence="1">Belongs to the isochorismatase family.</text>
</comment>